<keyword evidence="8" id="KW-1185">Reference proteome</keyword>
<evidence type="ECO:0000256" key="4">
    <source>
        <dbReference type="ARBA" id="ARBA00022842"/>
    </source>
</evidence>
<keyword evidence="3 5" id="KW-0378">Hydrolase</keyword>
<accession>A0ABN1QI58</accession>
<dbReference type="RefSeq" id="WP_344238039.1">
    <property type="nucleotide sequence ID" value="NZ_BAAAHH010000004.1"/>
</dbReference>
<evidence type="ECO:0000256" key="2">
    <source>
        <dbReference type="ARBA" id="ARBA00005582"/>
    </source>
</evidence>
<name>A0ABN1QI58_9ACTN</name>
<proteinExistence type="inferred from homology"/>
<dbReference type="Gene3D" id="3.90.79.10">
    <property type="entry name" value="Nucleoside Triphosphate Pyrophosphohydrolase"/>
    <property type="match status" value="1"/>
</dbReference>
<evidence type="ECO:0000313" key="7">
    <source>
        <dbReference type="EMBL" id="GAA0942840.1"/>
    </source>
</evidence>
<comment type="cofactor">
    <cofactor evidence="1">
        <name>Mg(2+)</name>
        <dbReference type="ChEBI" id="CHEBI:18420"/>
    </cofactor>
</comment>
<dbReference type="InterPro" id="IPR015797">
    <property type="entry name" value="NUDIX_hydrolase-like_dom_sf"/>
</dbReference>
<dbReference type="PANTHER" id="PTHR43222:SF12">
    <property type="entry name" value="NUDIX HYDROLASE"/>
    <property type="match status" value="1"/>
</dbReference>
<gene>
    <name evidence="7" type="ORF">GCM10009550_14330</name>
</gene>
<sequence>MRRTEKNAHCSFCGAPFEAGRAWPRLCSSCGNRSHLNPLPVAVMVLPVGDGLLVIRRGVEPHRGGLALPGGYIDVGESWQEAAVRELHEETGIVVDAGDVRLFDVHSAPDGTVLVFASGPCLDPSALPPAVPNAEVMERLVVHEPTELAFALHTRVAAAFFARA</sequence>
<dbReference type="PROSITE" id="PS00893">
    <property type="entry name" value="NUDIX_BOX"/>
    <property type="match status" value="1"/>
</dbReference>
<dbReference type="PROSITE" id="PS51462">
    <property type="entry name" value="NUDIX"/>
    <property type="match status" value="1"/>
</dbReference>
<dbReference type="EMBL" id="BAAAHH010000004">
    <property type="protein sequence ID" value="GAA0942840.1"/>
    <property type="molecule type" value="Genomic_DNA"/>
</dbReference>
<organism evidence="7 8">
    <name type="scientific">Actinocorallia libanotica</name>
    <dbReference type="NCBI Taxonomy" id="46162"/>
    <lineage>
        <taxon>Bacteria</taxon>
        <taxon>Bacillati</taxon>
        <taxon>Actinomycetota</taxon>
        <taxon>Actinomycetes</taxon>
        <taxon>Streptosporangiales</taxon>
        <taxon>Thermomonosporaceae</taxon>
        <taxon>Actinocorallia</taxon>
    </lineage>
</organism>
<evidence type="ECO:0000259" key="6">
    <source>
        <dbReference type="PROSITE" id="PS51462"/>
    </source>
</evidence>
<keyword evidence="4" id="KW-0460">Magnesium</keyword>
<evidence type="ECO:0000256" key="1">
    <source>
        <dbReference type="ARBA" id="ARBA00001946"/>
    </source>
</evidence>
<feature type="domain" description="Nudix hydrolase" evidence="6">
    <location>
        <begin position="36"/>
        <end position="164"/>
    </location>
</feature>
<dbReference type="PANTHER" id="PTHR43222">
    <property type="entry name" value="NUDIX HYDROLASE 23"/>
    <property type="match status" value="1"/>
</dbReference>
<dbReference type="Pfam" id="PF00293">
    <property type="entry name" value="NUDIX"/>
    <property type="match status" value="1"/>
</dbReference>
<comment type="caution">
    <text evidence="7">The sequence shown here is derived from an EMBL/GenBank/DDBJ whole genome shotgun (WGS) entry which is preliminary data.</text>
</comment>
<dbReference type="Proteomes" id="UP001500665">
    <property type="component" value="Unassembled WGS sequence"/>
</dbReference>
<protein>
    <submittedName>
        <fullName evidence="7">NUDIX domain-containing protein</fullName>
    </submittedName>
</protein>
<dbReference type="InterPro" id="IPR000086">
    <property type="entry name" value="NUDIX_hydrolase_dom"/>
</dbReference>
<dbReference type="PRINTS" id="PR00502">
    <property type="entry name" value="NUDIXFAMILY"/>
</dbReference>
<dbReference type="SUPFAM" id="SSF55811">
    <property type="entry name" value="Nudix"/>
    <property type="match status" value="1"/>
</dbReference>
<dbReference type="InterPro" id="IPR020476">
    <property type="entry name" value="Nudix_hydrolase"/>
</dbReference>
<evidence type="ECO:0000313" key="8">
    <source>
        <dbReference type="Proteomes" id="UP001500665"/>
    </source>
</evidence>
<dbReference type="CDD" id="cd04674">
    <property type="entry name" value="NUDIX_Hydrolase"/>
    <property type="match status" value="1"/>
</dbReference>
<comment type="similarity">
    <text evidence="2 5">Belongs to the Nudix hydrolase family.</text>
</comment>
<dbReference type="InterPro" id="IPR020084">
    <property type="entry name" value="NUDIX_hydrolase_CS"/>
</dbReference>
<reference evidence="7 8" key="1">
    <citation type="journal article" date="2019" name="Int. J. Syst. Evol. Microbiol.">
        <title>The Global Catalogue of Microorganisms (GCM) 10K type strain sequencing project: providing services to taxonomists for standard genome sequencing and annotation.</title>
        <authorList>
            <consortium name="The Broad Institute Genomics Platform"/>
            <consortium name="The Broad Institute Genome Sequencing Center for Infectious Disease"/>
            <person name="Wu L."/>
            <person name="Ma J."/>
        </authorList>
    </citation>
    <scope>NUCLEOTIDE SEQUENCE [LARGE SCALE GENOMIC DNA]</scope>
    <source>
        <strain evidence="7 8">JCM 10696</strain>
    </source>
</reference>
<evidence type="ECO:0000256" key="5">
    <source>
        <dbReference type="RuleBase" id="RU003476"/>
    </source>
</evidence>
<evidence type="ECO:0000256" key="3">
    <source>
        <dbReference type="ARBA" id="ARBA00022801"/>
    </source>
</evidence>